<sequence length="319" mass="35095">MASASTVEIKRLQLPSGILVDNIFGKPQEQPAYVTLTLHLRTSFQTAADKDALDESTIHYGQLAKGIRKHCTGVQARLEILKRTISVIRQMAEKADGTSRLTSATFCLHLPKSSLYGDGWDWIILMHFSEAGEPTSMELTTRVEGMRFMALIGVNDYERTSRQPLVAKLVIRANAVDVMEQFEPDEIERRLGEVVEDSSFETLEALAERAVSEIEHQFDGRTYAPTITLRLEKPKAIAFADAAVVEVTRDSSKEISSAPTASSDGAFAIPVDKGVSLSLKVDVDEKTGKAIASVSTDQEQASDVARKPLTRLNIIRPYA</sequence>
<name>A0ACC3NZU6_9PEZI</name>
<dbReference type="EMBL" id="JAUTXU010000001">
    <property type="protein sequence ID" value="KAK3726128.1"/>
    <property type="molecule type" value="Genomic_DNA"/>
</dbReference>
<accession>A0ACC3NZU6</accession>
<reference evidence="1" key="1">
    <citation type="submission" date="2023-07" db="EMBL/GenBank/DDBJ databases">
        <title>Black Yeasts Isolated from many extreme environments.</title>
        <authorList>
            <person name="Coleine C."/>
            <person name="Stajich J.E."/>
            <person name="Selbmann L."/>
        </authorList>
    </citation>
    <scope>NUCLEOTIDE SEQUENCE</scope>
    <source>
        <strain evidence="1">CCFEE 5714</strain>
    </source>
</reference>
<dbReference type="Proteomes" id="UP001281147">
    <property type="component" value="Unassembled WGS sequence"/>
</dbReference>
<proteinExistence type="predicted"/>
<organism evidence="1 2">
    <name type="scientific">Vermiconidia calcicola</name>
    <dbReference type="NCBI Taxonomy" id="1690605"/>
    <lineage>
        <taxon>Eukaryota</taxon>
        <taxon>Fungi</taxon>
        <taxon>Dikarya</taxon>
        <taxon>Ascomycota</taxon>
        <taxon>Pezizomycotina</taxon>
        <taxon>Dothideomycetes</taxon>
        <taxon>Dothideomycetidae</taxon>
        <taxon>Mycosphaerellales</taxon>
        <taxon>Extremaceae</taxon>
        <taxon>Vermiconidia</taxon>
    </lineage>
</organism>
<protein>
    <submittedName>
        <fullName evidence="1">Uncharacterized protein</fullName>
    </submittedName>
</protein>
<evidence type="ECO:0000313" key="2">
    <source>
        <dbReference type="Proteomes" id="UP001281147"/>
    </source>
</evidence>
<evidence type="ECO:0000313" key="1">
    <source>
        <dbReference type="EMBL" id="KAK3726128.1"/>
    </source>
</evidence>
<gene>
    <name evidence="1" type="ORF">LTR37_000276</name>
</gene>
<keyword evidence="2" id="KW-1185">Reference proteome</keyword>
<comment type="caution">
    <text evidence="1">The sequence shown here is derived from an EMBL/GenBank/DDBJ whole genome shotgun (WGS) entry which is preliminary data.</text>
</comment>